<dbReference type="RefSeq" id="XP_015182778.1">
    <property type="nucleotide sequence ID" value="XM_015327292.1"/>
</dbReference>
<evidence type="ECO:0000313" key="2">
    <source>
        <dbReference type="Proteomes" id="UP000694924"/>
    </source>
</evidence>
<dbReference type="GeneID" id="107069738"/>
<organism evidence="2 3">
    <name type="scientific">Polistes dominula</name>
    <name type="common">European paper wasp</name>
    <name type="synonym">Vespa dominula</name>
    <dbReference type="NCBI Taxonomy" id="743375"/>
    <lineage>
        <taxon>Eukaryota</taxon>
        <taxon>Metazoa</taxon>
        <taxon>Ecdysozoa</taxon>
        <taxon>Arthropoda</taxon>
        <taxon>Hexapoda</taxon>
        <taxon>Insecta</taxon>
        <taxon>Pterygota</taxon>
        <taxon>Neoptera</taxon>
        <taxon>Endopterygota</taxon>
        <taxon>Hymenoptera</taxon>
        <taxon>Apocrita</taxon>
        <taxon>Aculeata</taxon>
        <taxon>Vespoidea</taxon>
        <taxon>Vespidae</taxon>
        <taxon>Polistinae</taxon>
        <taxon>Polistini</taxon>
        <taxon>Polistes</taxon>
    </lineage>
</organism>
<accession>A0ABM1IRE1</accession>
<proteinExistence type="predicted"/>
<dbReference type="PANTHER" id="PTHR14256:SF1">
    <property type="entry name" value="GEO09626P1"/>
    <property type="match status" value="1"/>
</dbReference>
<keyword evidence="1" id="KW-0472">Membrane</keyword>
<keyword evidence="1" id="KW-0812">Transmembrane</keyword>
<keyword evidence="2" id="KW-1185">Reference proteome</keyword>
<reference evidence="3" key="1">
    <citation type="submission" date="2025-08" db="UniProtKB">
        <authorList>
            <consortium name="RefSeq"/>
        </authorList>
    </citation>
    <scope>IDENTIFICATION</scope>
    <source>
        <tissue evidence="3">Whole body</tissue>
    </source>
</reference>
<dbReference type="Pfam" id="PF06522">
    <property type="entry name" value="B12D"/>
    <property type="match status" value="1"/>
</dbReference>
<name>A0ABM1IRE1_POLDO</name>
<dbReference type="Proteomes" id="UP000694924">
    <property type="component" value="Unplaced"/>
</dbReference>
<evidence type="ECO:0000256" key="1">
    <source>
        <dbReference type="SAM" id="Phobius"/>
    </source>
</evidence>
<evidence type="ECO:0000313" key="3">
    <source>
        <dbReference type="RefSeq" id="XP_015182778.1"/>
    </source>
</evidence>
<sequence length="92" mass="10446">MSANKANKPGPILAGLTLSSLKKNYPLIPLFIALGVGVAGATFYTFRLAFRNPDVTWSLKKNPEPWQEYRDKQYKFYSTVDYKDHASKAPEY</sequence>
<dbReference type="PANTHER" id="PTHR14256">
    <property type="entry name" value="NADH-UBIQUINONE OXIDOREDUCTASE MLRQ SUBUNIT"/>
    <property type="match status" value="1"/>
</dbReference>
<feature type="transmembrane region" description="Helical" evidence="1">
    <location>
        <begin position="27"/>
        <end position="50"/>
    </location>
</feature>
<gene>
    <name evidence="3" type="primary">LOC107069738</name>
</gene>
<keyword evidence="1" id="KW-1133">Transmembrane helix</keyword>
<dbReference type="InterPro" id="IPR010530">
    <property type="entry name" value="B12D"/>
</dbReference>
<protein>
    <submittedName>
        <fullName evidence="3">Cytochrome c oxidase subunit NDUFA4</fullName>
    </submittedName>
</protein>